<feature type="region of interest" description="Disordered" evidence="1">
    <location>
        <begin position="82"/>
        <end position="106"/>
    </location>
</feature>
<dbReference type="EMBL" id="JAAMPJ010000007">
    <property type="protein sequence ID" value="NGY62525.1"/>
    <property type="molecule type" value="Genomic_DNA"/>
</dbReference>
<dbReference type="AlphaFoldDB" id="A0A7C9RSR5"/>
<sequence length="106" mass="10967">MSFEVVADDLMAHSSHLDGLADRMATVVSAAKTASMSDDAYGLICLFLPPVINPMEEEGVSALEAAAEGLGTLAGNVKTTATEYQDTDENNSKALTKTMASAPGKS</sequence>
<evidence type="ECO:0000256" key="1">
    <source>
        <dbReference type="SAM" id="MobiDB-lite"/>
    </source>
</evidence>
<dbReference type="GO" id="GO:0009306">
    <property type="term" value="P:protein secretion"/>
    <property type="evidence" value="ECO:0007669"/>
    <property type="project" value="InterPro"/>
</dbReference>
<protein>
    <submittedName>
        <fullName evidence="2">ESX-1 secretion-associated protein</fullName>
    </submittedName>
</protein>
<evidence type="ECO:0000313" key="2">
    <source>
        <dbReference type="EMBL" id="NGY62525.1"/>
    </source>
</evidence>
<dbReference type="Pfam" id="PF10824">
    <property type="entry name" value="T7SS_ESX_EspC"/>
    <property type="match status" value="1"/>
</dbReference>
<dbReference type="InterPro" id="IPR022536">
    <property type="entry name" value="EspC"/>
</dbReference>
<comment type="caution">
    <text evidence="2">The sequence shown here is derived from an EMBL/GenBank/DDBJ whole genome shotgun (WGS) entry which is preliminary data.</text>
</comment>
<keyword evidence="3" id="KW-1185">Reference proteome</keyword>
<evidence type="ECO:0000313" key="3">
    <source>
        <dbReference type="Proteomes" id="UP000481360"/>
    </source>
</evidence>
<dbReference type="RefSeq" id="WP_166050029.1">
    <property type="nucleotide sequence ID" value="NZ_JAAMPJ010000007.1"/>
</dbReference>
<dbReference type="Proteomes" id="UP000481360">
    <property type="component" value="Unassembled WGS sequence"/>
</dbReference>
<reference evidence="2 3" key="1">
    <citation type="submission" date="2020-03" db="EMBL/GenBank/DDBJ databases">
        <title>Isolation and identification of active actinomycetes.</title>
        <authorList>
            <person name="Sun X."/>
        </authorList>
    </citation>
    <scope>NUCLEOTIDE SEQUENCE [LARGE SCALE GENOMIC DNA]</scope>
    <source>
        <strain evidence="2 3">NEAU-D13</strain>
    </source>
</reference>
<name>A0A7C9RSR5_9PSEU</name>
<gene>
    <name evidence="2" type="ORF">G7043_26740</name>
</gene>
<proteinExistence type="predicted"/>
<accession>A0A7C9RSR5</accession>
<organism evidence="2 3">
    <name type="scientific">Lentzea alba</name>
    <dbReference type="NCBI Taxonomy" id="2714351"/>
    <lineage>
        <taxon>Bacteria</taxon>
        <taxon>Bacillati</taxon>
        <taxon>Actinomycetota</taxon>
        <taxon>Actinomycetes</taxon>
        <taxon>Pseudonocardiales</taxon>
        <taxon>Pseudonocardiaceae</taxon>
        <taxon>Lentzea</taxon>
    </lineage>
</organism>